<reference evidence="3 4" key="1">
    <citation type="submission" date="2016-06" db="EMBL/GenBank/DDBJ databases">
        <title>Genome sequence of endosymbiont of Candidatus Endolucinida thiodiazotropha.</title>
        <authorList>
            <person name="Poehlein A."/>
            <person name="Koenig S."/>
            <person name="Heiden S.E."/>
            <person name="Thuermer A."/>
            <person name="Voget S."/>
            <person name="Daniel R."/>
            <person name="Markert S."/>
            <person name="Gros O."/>
            <person name="Schweder T."/>
        </authorList>
    </citation>
    <scope>NUCLEOTIDE SEQUENCE [LARGE SCALE GENOMIC DNA]</scope>
    <source>
        <strain evidence="3 4">COS</strain>
    </source>
</reference>
<organism evidence="3 4">
    <name type="scientific">Candidatus Thiodiazotropha endolucinida</name>
    <dbReference type="NCBI Taxonomy" id="1655433"/>
    <lineage>
        <taxon>Bacteria</taxon>
        <taxon>Pseudomonadati</taxon>
        <taxon>Pseudomonadota</taxon>
        <taxon>Gammaproteobacteria</taxon>
        <taxon>Chromatiales</taxon>
        <taxon>Sedimenticolaceae</taxon>
        <taxon>Candidatus Thiodiazotropha</taxon>
    </lineage>
</organism>
<evidence type="ECO:0000256" key="1">
    <source>
        <dbReference type="SAM" id="SignalP"/>
    </source>
</evidence>
<dbReference type="PROSITE" id="PS51340">
    <property type="entry name" value="MOSC"/>
    <property type="match status" value="1"/>
</dbReference>
<dbReference type="GO" id="GO:0006974">
    <property type="term" value="P:DNA damage response"/>
    <property type="evidence" value="ECO:0007669"/>
    <property type="project" value="TreeGrafter"/>
</dbReference>
<evidence type="ECO:0000259" key="2">
    <source>
        <dbReference type="PROSITE" id="PS51340"/>
    </source>
</evidence>
<dbReference type="EMBL" id="MARB01000003">
    <property type="protein sequence ID" value="ODJ89119.1"/>
    <property type="molecule type" value="Genomic_DNA"/>
</dbReference>
<dbReference type="AlphaFoldDB" id="A0A7Z0VQ50"/>
<dbReference type="PANTHER" id="PTHR34387:SF1">
    <property type="entry name" value="PERIPLASMIC IMMUNOGENIC PROTEIN"/>
    <property type="match status" value="1"/>
</dbReference>
<dbReference type="InterPro" id="IPR005302">
    <property type="entry name" value="MoCF_Sase_C"/>
</dbReference>
<dbReference type="GO" id="GO:0003824">
    <property type="term" value="F:catalytic activity"/>
    <property type="evidence" value="ECO:0007669"/>
    <property type="project" value="InterPro"/>
</dbReference>
<dbReference type="Gene3D" id="3.30.70.2970">
    <property type="entry name" value="Protein of unknown function (DUF541), domain 2"/>
    <property type="match status" value="1"/>
</dbReference>
<gene>
    <name evidence="3" type="ORF">CODIS_07320</name>
</gene>
<keyword evidence="4" id="KW-1185">Reference proteome</keyword>
<name>A0A7Z0VQ50_9GAMM</name>
<feature type="signal peptide" evidence="1">
    <location>
        <begin position="1"/>
        <end position="28"/>
    </location>
</feature>
<proteinExistence type="predicted"/>
<dbReference type="RefSeq" id="WP_162420120.1">
    <property type="nucleotide sequence ID" value="NZ_MARB01000003.1"/>
</dbReference>
<dbReference type="PANTHER" id="PTHR34387">
    <property type="entry name" value="SLR1258 PROTEIN"/>
    <property type="match status" value="1"/>
</dbReference>
<evidence type="ECO:0000313" key="4">
    <source>
        <dbReference type="Proteomes" id="UP000094769"/>
    </source>
</evidence>
<protein>
    <recommendedName>
        <fullName evidence="2">MOSC domain-containing protein</fullName>
    </recommendedName>
</protein>
<dbReference type="Proteomes" id="UP000094769">
    <property type="component" value="Unassembled WGS sequence"/>
</dbReference>
<accession>A0A7Z0VQ50</accession>
<dbReference type="GO" id="GO:0030151">
    <property type="term" value="F:molybdenum ion binding"/>
    <property type="evidence" value="ECO:0007669"/>
    <property type="project" value="InterPro"/>
</dbReference>
<evidence type="ECO:0000313" key="3">
    <source>
        <dbReference type="EMBL" id="ODJ89119.1"/>
    </source>
</evidence>
<comment type="caution">
    <text evidence="3">The sequence shown here is derived from an EMBL/GenBank/DDBJ whole genome shotgun (WGS) entry which is preliminary data.</text>
</comment>
<keyword evidence="1" id="KW-0732">Signal</keyword>
<dbReference type="Pfam" id="PF04402">
    <property type="entry name" value="SIMPL"/>
    <property type="match status" value="1"/>
</dbReference>
<dbReference type="InterPro" id="IPR052022">
    <property type="entry name" value="26kDa_periplasmic_antigen"/>
</dbReference>
<dbReference type="Gene3D" id="3.30.110.170">
    <property type="entry name" value="Protein of unknown function (DUF541), domain 1"/>
    <property type="match status" value="1"/>
</dbReference>
<dbReference type="InterPro" id="IPR007497">
    <property type="entry name" value="SIMPL/DUF541"/>
</dbReference>
<feature type="chain" id="PRO_5031509218" description="MOSC domain-containing protein" evidence="1">
    <location>
        <begin position="29"/>
        <end position="239"/>
    </location>
</feature>
<sequence>MSKSTIQKLPASLLVCLSLMAPQSPLQAEGQTHHYDHVKLHSSASAEVENDTLIAVLYAQKEGSDPGSLTDSVNRLFSQAVSEAKGREGIKVQTLGYQTSPIYRQQSLTGWRVRQSIRLQSTHSDRLSKLLNQLQSTLALDSISYAISPAQREKVEESLTLQAIEAFRKRADLVTKQFGRNAYRLVEISIQASDRPVQPLRMRANMMALEGASAAPTLAAGSQTLRIEATGTIELQLDR</sequence>
<feature type="domain" description="MOSC" evidence="2">
    <location>
        <begin position="119"/>
        <end position="239"/>
    </location>
</feature>
<dbReference type="GO" id="GO:0030170">
    <property type="term" value="F:pyridoxal phosphate binding"/>
    <property type="evidence" value="ECO:0007669"/>
    <property type="project" value="InterPro"/>
</dbReference>